<evidence type="ECO:0000256" key="7">
    <source>
        <dbReference type="ARBA" id="ARBA00023306"/>
    </source>
</evidence>
<proteinExistence type="inferred from homology"/>
<dbReference type="PANTHER" id="PTHR48441">
    <property type="match status" value="1"/>
</dbReference>
<dbReference type="InterPro" id="IPR005549">
    <property type="entry name" value="Kinetochore_Nuf2_N"/>
</dbReference>
<dbReference type="PANTHER" id="PTHR48441:SF1">
    <property type="entry name" value="NT-3"/>
    <property type="match status" value="1"/>
</dbReference>
<evidence type="ECO:0000313" key="12">
    <source>
        <dbReference type="Proteomes" id="UP001153076"/>
    </source>
</evidence>
<dbReference type="Proteomes" id="UP001153076">
    <property type="component" value="Unassembled WGS sequence"/>
</dbReference>
<organism evidence="11 12">
    <name type="scientific">Carnegiea gigantea</name>
    <dbReference type="NCBI Taxonomy" id="171969"/>
    <lineage>
        <taxon>Eukaryota</taxon>
        <taxon>Viridiplantae</taxon>
        <taxon>Streptophyta</taxon>
        <taxon>Embryophyta</taxon>
        <taxon>Tracheophyta</taxon>
        <taxon>Spermatophyta</taxon>
        <taxon>Magnoliopsida</taxon>
        <taxon>eudicotyledons</taxon>
        <taxon>Gunneridae</taxon>
        <taxon>Pentapetalae</taxon>
        <taxon>Caryophyllales</taxon>
        <taxon>Cactineae</taxon>
        <taxon>Cactaceae</taxon>
        <taxon>Cactoideae</taxon>
        <taxon>Echinocereeae</taxon>
        <taxon>Carnegiea</taxon>
    </lineage>
</organism>
<protein>
    <recommendedName>
        <fullName evidence="10">Kinetochore protein Nuf2 N-terminal domain-containing protein</fullName>
    </recommendedName>
</protein>
<comment type="caution">
    <text evidence="11">The sequence shown here is derived from an EMBL/GenBank/DDBJ whole genome shotgun (WGS) entry which is preliminary data.</text>
</comment>
<keyword evidence="3" id="KW-0158">Chromosome</keyword>
<evidence type="ECO:0000256" key="6">
    <source>
        <dbReference type="ARBA" id="ARBA00023054"/>
    </source>
</evidence>
<evidence type="ECO:0000256" key="1">
    <source>
        <dbReference type="ARBA" id="ARBA00004584"/>
    </source>
</evidence>
<feature type="coiled-coil region" evidence="9">
    <location>
        <begin position="158"/>
        <end position="283"/>
    </location>
</feature>
<dbReference type="OrthoDB" id="8194677at2759"/>
<evidence type="ECO:0000256" key="8">
    <source>
        <dbReference type="ARBA" id="ARBA00023328"/>
    </source>
</evidence>
<sequence>MAGYSYPTSASTAAGAAQPMYSLPVLPRSDIMAIMADYQIMNLSDSDLINPTPNFVFNLYSSLLIHLDSLQDDPSQVDFTALERFENPDMHVDSVRVMNLYSKIKDFLATIECPIGFTLDDLIRPECNRTLKFLCAILNFFLHKDTKLSMLRPYGEELDALDEQRKEMEARITQLKEEIAGLNETRERERPLVLEAEAKVKELRQTIDNLNSLQSNLRKERQSMKDKAQEMNANVSKAEFELIQATEENAILRSKIVQSPDKLQRALEEKKALQMEAKDSERLAMQSFQEKTAILEVYTKAWEKMTKQLAQMHTIQEQVC</sequence>
<evidence type="ECO:0000256" key="3">
    <source>
        <dbReference type="ARBA" id="ARBA00022454"/>
    </source>
</evidence>
<comment type="similarity">
    <text evidence="2">Belongs to the NUF2 family.</text>
</comment>
<accession>A0A9Q1K940</accession>
<dbReference type="GO" id="GO:0051301">
    <property type="term" value="P:cell division"/>
    <property type="evidence" value="ECO:0007669"/>
    <property type="project" value="UniProtKB-KW"/>
</dbReference>
<keyword evidence="7" id="KW-0131">Cell cycle</keyword>
<evidence type="ECO:0000256" key="5">
    <source>
        <dbReference type="ARBA" id="ARBA00022776"/>
    </source>
</evidence>
<keyword evidence="6 9" id="KW-0175">Coiled coil</keyword>
<keyword evidence="8" id="KW-0137">Centromere</keyword>
<keyword evidence="12" id="KW-1185">Reference proteome</keyword>
<comment type="subcellular location">
    <subcellularLocation>
        <location evidence="1">Chromosome</location>
        <location evidence="1">Centromere</location>
    </subcellularLocation>
</comment>
<dbReference type="GO" id="GO:0031262">
    <property type="term" value="C:Ndc80 complex"/>
    <property type="evidence" value="ECO:0007669"/>
    <property type="project" value="InterPro"/>
</dbReference>
<name>A0A9Q1K940_9CARY</name>
<keyword evidence="5" id="KW-0498">Mitosis</keyword>
<gene>
    <name evidence="11" type="ORF">Cgig2_010386</name>
</gene>
<reference evidence="11" key="1">
    <citation type="submission" date="2022-04" db="EMBL/GenBank/DDBJ databases">
        <title>Carnegiea gigantea Genome sequencing and assembly v2.</title>
        <authorList>
            <person name="Copetti D."/>
            <person name="Sanderson M.J."/>
            <person name="Burquez A."/>
            <person name="Wojciechowski M.F."/>
        </authorList>
    </citation>
    <scope>NUCLEOTIDE SEQUENCE</scope>
    <source>
        <strain evidence="11">SGP5-SGP5p</strain>
        <tissue evidence="11">Aerial part</tissue>
    </source>
</reference>
<dbReference type="InterPro" id="IPR038275">
    <property type="entry name" value="Nuf2_N_sf"/>
</dbReference>
<evidence type="ECO:0000313" key="11">
    <source>
        <dbReference type="EMBL" id="KAJ8438602.1"/>
    </source>
</evidence>
<feature type="domain" description="Kinetochore protein Nuf2 N-terminal" evidence="10">
    <location>
        <begin position="21"/>
        <end position="154"/>
    </location>
</feature>
<evidence type="ECO:0000256" key="4">
    <source>
        <dbReference type="ARBA" id="ARBA00022618"/>
    </source>
</evidence>
<evidence type="ECO:0000256" key="2">
    <source>
        <dbReference type="ARBA" id="ARBA00005498"/>
    </source>
</evidence>
<keyword evidence="4" id="KW-0132">Cell division</keyword>
<dbReference type="EMBL" id="JAKOGI010000248">
    <property type="protein sequence ID" value="KAJ8438602.1"/>
    <property type="molecule type" value="Genomic_DNA"/>
</dbReference>
<evidence type="ECO:0000259" key="10">
    <source>
        <dbReference type="Pfam" id="PF03800"/>
    </source>
</evidence>
<dbReference type="Gene3D" id="1.10.418.60">
    <property type="entry name" value="Ncd80 complex, Nuf2 subunit"/>
    <property type="match status" value="1"/>
</dbReference>
<evidence type="ECO:0000256" key="9">
    <source>
        <dbReference type="SAM" id="Coils"/>
    </source>
</evidence>
<dbReference type="Pfam" id="PF03800">
    <property type="entry name" value="Nuf2"/>
    <property type="match status" value="1"/>
</dbReference>
<dbReference type="AlphaFoldDB" id="A0A9Q1K940"/>